<dbReference type="EMBL" id="JNCA01000003">
    <property type="protein sequence ID" value="KDN56469.1"/>
    <property type="molecule type" value="Genomic_DNA"/>
</dbReference>
<gene>
    <name evidence="2" type="ORF">FEM21_04880</name>
</gene>
<comment type="caution">
    <text evidence="2">The sequence shown here is derived from an EMBL/GenBank/DDBJ whole genome shotgun (WGS) entry which is preliminary data.</text>
</comment>
<feature type="chain" id="PRO_5001629692" description="Lipoprotein" evidence="1">
    <location>
        <begin position="22"/>
        <end position="181"/>
    </location>
</feature>
<protein>
    <recommendedName>
        <fullName evidence="4">Lipoprotein</fullName>
    </recommendedName>
</protein>
<reference evidence="2 3" key="1">
    <citation type="submission" date="2014-05" db="EMBL/GenBank/DDBJ databases">
        <title>Genome Sequence of Flavobacterium sp. EM1321.</title>
        <authorList>
            <person name="Shin S.-K."/>
            <person name="Yi H."/>
        </authorList>
    </citation>
    <scope>NUCLEOTIDE SEQUENCE [LARGE SCALE GENOMIC DNA]</scope>
    <source>
        <strain evidence="2 3">EM1321</strain>
    </source>
</reference>
<dbReference type="Proteomes" id="UP000027064">
    <property type="component" value="Unassembled WGS sequence"/>
</dbReference>
<sequence length="181" mass="21399">MKLINIFTCFSFLLLTSFCMGQNNVSDFSFSKNRILNDENIELVKKSIEKNDFRISFDKAEIPKQLFEIFYKWKNDPFLIANPNEKFNATDEINNSLPNRQLTSIFQNKEYLILNYKHGGFGFHHHIIWCKIDNDKISDIWICTTSNHIDNYLILKENIENFTRIISLKNGQKIKLNSLCF</sequence>
<dbReference type="STRING" id="1492738.FEM21_04880"/>
<evidence type="ECO:0000313" key="2">
    <source>
        <dbReference type="EMBL" id="KDN56469.1"/>
    </source>
</evidence>
<proteinExistence type="predicted"/>
<dbReference type="PATRIC" id="fig|1492738.3.peg.483"/>
<evidence type="ECO:0000256" key="1">
    <source>
        <dbReference type="SAM" id="SignalP"/>
    </source>
</evidence>
<feature type="signal peptide" evidence="1">
    <location>
        <begin position="1"/>
        <end position="21"/>
    </location>
</feature>
<organism evidence="2 3">
    <name type="scientific">Flavobacterium seoulense</name>
    <dbReference type="NCBI Taxonomy" id="1492738"/>
    <lineage>
        <taxon>Bacteria</taxon>
        <taxon>Pseudomonadati</taxon>
        <taxon>Bacteroidota</taxon>
        <taxon>Flavobacteriia</taxon>
        <taxon>Flavobacteriales</taxon>
        <taxon>Flavobacteriaceae</taxon>
        <taxon>Flavobacterium</taxon>
    </lineage>
</organism>
<accession>A0A066WZX5</accession>
<keyword evidence="3" id="KW-1185">Reference proteome</keyword>
<dbReference type="AlphaFoldDB" id="A0A066WZX5"/>
<dbReference type="eggNOG" id="ENOG502ZX99">
    <property type="taxonomic scope" value="Bacteria"/>
</dbReference>
<name>A0A066WZX5_9FLAO</name>
<evidence type="ECO:0008006" key="4">
    <source>
        <dbReference type="Google" id="ProtNLM"/>
    </source>
</evidence>
<evidence type="ECO:0000313" key="3">
    <source>
        <dbReference type="Proteomes" id="UP000027064"/>
    </source>
</evidence>
<keyword evidence="1" id="KW-0732">Signal</keyword>